<evidence type="ECO:0000313" key="4">
    <source>
        <dbReference type="Proteomes" id="UP000190306"/>
    </source>
</evidence>
<keyword evidence="3" id="KW-0503">Monooxygenase</keyword>
<dbReference type="EMBL" id="LHQL01000009">
    <property type="protein sequence ID" value="OOQ50941.1"/>
    <property type="molecule type" value="Genomic_DNA"/>
</dbReference>
<feature type="domain" description="ABM" evidence="1">
    <location>
        <begin position="8"/>
        <end position="96"/>
    </location>
</feature>
<keyword evidence="3" id="KW-0560">Oxidoreductase</keyword>
<reference evidence="3 5" key="2">
    <citation type="submission" date="2020-03" db="EMBL/GenBank/DDBJ databases">
        <title>Is there a link between lipid content and antibiotic production in Streptomyces?</title>
        <authorList>
            <person name="David M."/>
            <person name="Lejeune C."/>
            <person name="Abreu S."/>
            <person name="Thibessard A."/>
            <person name="Leblond P."/>
            <person name="Chaminade P."/>
            <person name="Virolle M.-J."/>
        </authorList>
    </citation>
    <scope>NUCLEOTIDE SEQUENCE [LARGE SCALE GENOMIC DNA]</scope>
    <source>
        <strain evidence="3 5">DSM 41481</strain>
    </source>
</reference>
<evidence type="ECO:0000313" key="5">
    <source>
        <dbReference type="Proteomes" id="UP000502504"/>
    </source>
</evidence>
<accession>A0AAE6Y8R8</accession>
<dbReference type="Proteomes" id="UP000190306">
    <property type="component" value="Chromosome"/>
</dbReference>
<evidence type="ECO:0000259" key="1">
    <source>
        <dbReference type="PROSITE" id="PS51725"/>
    </source>
</evidence>
<proteinExistence type="predicted"/>
<dbReference type="GeneID" id="93957053"/>
<evidence type="ECO:0000313" key="2">
    <source>
        <dbReference type="EMBL" id="OOQ50941.1"/>
    </source>
</evidence>
<organism evidence="3 5">
    <name type="scientific">Streptomyces antibioticus</name>
    <dbReference type="NCBI Taxonomy" id="1890"/>
    <lineage>
        <taxon>Bacteria</taxon>
        <taxon>Bacillati</taxon>
        <taxon>Actinomycetota</taxon>
        <taxon>Actinomycetes</taxon>
        <taxon>Kitasatosporales</taxon>
        <taxon>Streptomycetaceae</taxon>
        <taxon>Streptomyces</taxon>
    </lineage>
</organism>
<dbReference type="EMBL" id="CP050692">
    <property type="protein sequence ID" value="QIT45088.1"/>
    <property type="molecule type" value="Genomic_DNA"/>
</dbReference>
<dbReference type="RefSeq" id="WP_078633838.1">
    <property type="nucleotide sequence ID" value="NZ_CM007717.1"/>
</dbReference>
<dbReference type="Proteomes" id="UP000502504">
    <property type="component" value="Chromosome"/>
</dbReference>
<dbReference type="InterPro" id="IPR007138">
    <property type="entry name" value="ABM_dom"/>
</dbReference>
<dbReference type="Pfam" id="PF03992">
    <property type="entry name" value="ABM"/>
    <property type="match status" value="1"/>
</dbReference>
<dbReference type="AlphaFoldDB" id="A0AAE6Y8R8"/>
<keyword evidence="4" id="KW-1185">Reference proteome</keyword>
<gene>
    <name evidence="2" type="ORF">AFM16_17050</name>
    <name evidence="3" type="ORF">HCX60_17320</name>
</gene>
<evidence type="ECO:0000313" key="3">
    <source>
        <dbReference type="EMBL" id="QIT45088.1"/>
    </source>
</evidence>
<protein>
    <submittedName>
        <fullName evidence="3">Antibiotic biosynthesis monooxygenase</fullName>
    </submittedName>
</protein>
<reference evidence="2 4" key="1">
    <citation type="submission" date="2015-07" db="EMBL/GenBank/DDBJ databases">
        <title>Draft Genome Sequence of Streptomyces antibioticus, IMRU 3720 reveals insights in the evolution of actinomycin biosynthetic gene clusters in Streptomyces.</title>
        <authorList>
            <person name="Crnovcic I."/>
            <person name="Ruckert C."/>
            <person name="Kalinowksi J."/>
            <person name="Keller U."/>
        </authorList>
    </citation>
    <scope>NUCLEOTIDE SEQUENCE [LARGE SCALE GENOMIC DNA]</scope>
    <source>
        <strain evidence="2 4">DSM 41481</strain>
    </source>
</reference>
<sequence length="105" mass="11388">MSTAPGRVRVLLHLRAEAEQVPQVEEAYHLISKELDGTPGLLGNELLRDLTAPGGYAVLSAWDSLAAFRAWEEGAAHRGTTSPLRAFQDRGRPSPFALFEVAAAY</sequence>
<dbReference type="InterPro" id="IPR011008">
    <property type="entry name" value="Dimeric_a/b-barrel"/>
</dbReference>
<dbReference type="Gene3D" id="3.30.70.100">
    <property type="match status" value="1"/>
</dbReference>
<name>A0AAE6Y8R8_STRAT</name>
<dbReference type="PROSITE" id="PS51725">
    <property type="entry name" value="ABM"/>
    <property type="match status" value="1"/>
</dbReference>
<dbReference type="GO" id="GO:0004497">
    <property type="term" value="F:monooxygenase activity"/>
    <property type="evidence" value="ECO:0007669"/>
    <property type="project" value="UniProtKB-KW"/>
</dbReference>
<dbReference type="SUPFAM" id="SSF54909">
    <property type="entry name" value="Dimeric alpha+beta barrel"/>
    <property type="match status" value="1"/>
</dbReference>